<evidence type="ECO:0000313" key="1">
    <source>
        <dbReference type="EMBL" id="KAJ8299900.1"/>
    </source>
</evidence>
<gene>
    <name evidence="1" type="ORF">KUTeg_021419</name>
</gene>
<keyword evidence="2" id="KW-1185">Reference proteome</keyword>
<comment type="caution">
    <text evidence="1">The sequence shown here is derived from an EMBL/GenBank/DDBJ whole genome shotgun (WGS) entry which is preliminary data.</text>
</comment>
<dbReference type="EMBL" id="JARBDR010000919">
    <property type="protein sequence ID" value="KAJ8299900.1"/>
    <property type="molecule type" value="Genomic_DNA"/>
</dbReference>
<organism evidence="1 2">
    <name type="scientific">Tegillarca granosa</name>
    <name type="common">Malaysian cockle</name>
    <name type="synonym">Anadara granosa</name>
    <dbReference type="NCBI Taxonomy" id="220873"/>
    <lineage>
        <taxon>Eukaryota</taxon>
        <taxon>Metazoa</taxon>
        <taxon>Spiralia</taxon>
        <taxon>Lophotrochozoa</taxon>
        <taxon>Mollusca</taxon>
        <taxon>Bivalvia</taxon>
        <taxon>Autobranchia</taxon>
        <taxon>Pteriomorphia</taxon>
        <taxon>Arcoida</taxon>
        <taxon>Arcoidea</taxon>
        <taxon>Arcidae</taxon>
        <taxon>Tegillarca</taxon>
    </lineage>
</organism>
<sequence length="132" mass="14688">MAVMLGFWMAPYLKIICRKEDKVAVLGELNKWVPVSPWRIKKLSYSDDVAMKVAGEAGENVTMSYMVNDQIVNITCTVDMMDTIIIGLKDKSCSPEPTPIITPSPNAGSAIRSKFITIFPIMLCVLNVLRTF</sequence>
<evidence type="ECO:0000313" key="2">
    <source>
        <dbReference type="Proteomes" id="UP001217089"/>
    </source>
</evidence>
<protein>
    <submittedName>
        <fullName evidence="1">Uncharacterized protein</fullName>
    </submittedName>
</protein>
<dbReference type="Proteomes" id="UP001217089">
    <property type="component" value="Unassembled WGS sequence"/>
</dbReference>
<proteinExistence type="predicted"/>
<name>A0ABQ9E441_TEGGR</name>
<reference evidence="1 2" key="1">
    <citation type="submission" date="2022-12" db="EMBL/GenBank/DDBJ databases">
        <title>Chromosome-level genome of Tegillarca granosa.</title>
        <authorList>
            <person name="Kim J."/>
        </authorList>
    </citation>
    <scope>NUCLEOTIDE SEQUENCE [LARGE SCALE GENOMIC DNA]</scope>
    <source>
        <strain evidence="1">Teg-2019</strain>
        <tissue evidence="1">Adductor muscle</tissue>
    </source>
</reference>
<accession>A0ABQ9E441</accession>